<evidence type="ECO:0000313" key="7">
    <source>
        <dbReference type="EMBL" id="KGO31774.1"/>
    </source>
</evidence>
<name>A0ABR4XRS2_9LACO</name>
<dbReference type="EC" id="3.6.1.23" evidence="2"/>
<evidence type="ECO:0000256" key="2">
    <source>
        <dbReference type="ARBA" id="ARBA00012379"/>
    </source>
</evidence>
<keyword evidence="4" id="KW-0546">Nucleotide metabolism</keyword>
<dbReference type="InterPro" id="IPR033704">
    <property type="entry name" value="dUTPase_trimeric"/>
</dbReference>
<evidence type="ECO:0000256" key="1">
    <source>
        <dbReference type="ARBA" id="ARBA00006581"/>
    </source>
</evidence>
<dbReference type="SUPFAM" id="SSF51283">
    <property type="entry name" value="dUTPase-like"/>
    <property type="match status" value="1"/>
</dbReference>
<comment type="caution">
    <text evidence="7">The sequence shown here is derived from an EMBL/GenBank/DDBJ whole genome shotgun (WGS) entry which is preliminary data.</text>
</comment>
<comment type="similarity">
    <text evidence="1">Belongs to the dUTPase family.</text>
</comment>
<dbReference type="InterPro" id="IPR036157">
    <property type="entry name" value="dUTPase-like_sf"/>
</dbReference>
<sequence>MNIEKTRGFQIVSRFKDNEIQLPTRSTAHSAGYDIQAAEDMLIPRDGTIKLVATGLKAYMQTGEVLYLFSRSSGPLKKGLVLPNSVGVIDGDYYDNPKNEGEIFVQIRSISGEDVLIKKGDRIAQAVFMPYLITD</sequence>
<dbReference type="Pfam" id="PF00692">
    <property type="entry name" value="dUTPase"/>
    <property type="match status" value="1"/>
</dbReference>
<dbReference type="EMBL" id="AXCV01000214">
    <property type="protein sequence ID" value="KGO31774.1"/>
    <property type="molecule type" value="Genomic_DNA"/>
</dbReference>
<dbReference type="PANTHER" id="PTHR11241">
    <property type="entry name" value="DEOXYURIDINE 5'-TRIPHOSPHATE NUCLEOTIDOHYDROLASE"/>
    <property type="match status" value="1"/>
</dbReference>
<accession>A0ABR4XRS2</accession>
<dbReference type="PANTHER" id="PTHR11241:SF0">
    <property type="entry name" value="DEOXYURIDINE 5'-TRIPHOSPHATE NUCLEOTIDOHYDROLASE"/>
    <property type="match status" value="1"/>
</dbReference>
<gene>
    <name evidence="7" type="primary">dut</name>
    <name evidence="7" type="ORF">Q757_05115</name>
</gene>
<dbReference type="Gene3D" id="2.70.40.10">
    <property type="match status" value="1"/>
</dbReference>
<feature type="non-terminal residue" evidence="7">
    <location>
        <position position="135"/>
    </location>
</feature>
<proteinExistence type="inferred from homology"/>
<evidence type="ECO:0000256" key="3">
    <source>
        <dbReference type="ARBA" id="ARBA00022801"/>
    </source>
</evidence>
<dbReference type="InterPro" id="IPR008181">
    <property type="entry name" value="dUTPase"/>
</dbReference>
<keyword evidence="8" id="KW-1185">Reference proteome</keyword>
<organism evidence="7 8">
    <name type="scientific">Oenococcus alcoholitolerans</name>
    <dbReference type="NCBI Taxonomy" id="931074"/>
    <lineage>
        <taxon>Bacteria</taxon>
        <taxon>Bacillati</taxon>
        <taxon>Bacillota</taxon>
        <taxon>Bacilli</taxon>
        <taxon>Lactobacillales</taxon>
        <taxon>Lactobacillaceae</taxon>
        <taxon>Oenococcus</taxon>
    </lineage>
</organism>
<dbReference type="CDD" id="cd07557">
    <property type="entry name" value="trimeric_dUTPase"/>
    <property type="match status" value="1"/>
</dbReference>
<dbReference type="InterPro" id="IPR029054">
    <property type="entry name" value="dUTPase-like"/>
</dbReference>
<evidence type="ECO:0000259" key="6">
    <source>
        <dbReference type="Pfam" id="PF00692"/>
    </source>
</evidence>
<reference evidence="7 8" key="1">
    <citation type="journal article" date="2014" name="Antonie Van Leeuwenhoek">
        <title>Oenococcus alcoholitolerans sp. nov., a lactic acid bacteria isolated from cachaca and ethanol fermentation processes.</title>
        <authorList>
            <person name="Badotti F."/>
            <person name="Moreira A.P."/>
            <person name="Tonon L.A."/>
            <person name="de Lucena B.T."/>
            <person name="Gomes Fde C."/>
            <person name="Kruger R."/>
            <person name="Thompson C.C."/>
            <person name="de Morais M.A.Jr."/>
            <person name="Rosa C.A."/>
            <person name="Thompson F.L."/>
        </authorList>
    </citation>
    <scope>NUCLEOTIDE SEQUENCE [LARGE SCALE GENOMIC DNA]</scope>
    <source>
        <strain evidence="7 8">UFRJ-M7.2.18</strain>
    </source>
</reference>
<comment type="catalytic activity">
    <reaction evidence="5">
        <text>dUTP + H2O = dUMP + diphosphate + H(+)</text>
        <dbReference type="Rhea" id="RHEA:10248"/>
        <dbReference type="ChEBI" id="CHEBI:15377"/>
        <dbReference type="ChEBI" id="CHEBI:15378"/>
        <dbReference type="ChEBI" id="CHEBI:33019"/>
        <dbReference type="ChEBI" id="CHEBI:61555"/>
        <dbReference type="ChEBI" id="CHEBI:246422"/>
        <dbReference type="EC" id="3.6.1.23"/>
    </reaction>
</comment>
<evidence type="ECO:0000313" key="8">
    <source>
        <dbReference type="Proteomes" id="UP000030023"/>
    </source>
</evidence>
<dbReference type="Proteomes" id="UP000030023">
    <property type="component" value="Unassembled WGS sequence"/>
</dbReference>
<protein>
    <recommendedName>
        <fullName evidence="2">dUTP diphosphatase</fullName>
        <ecNumber evidence="2">3.6.1.23</ecNumber>
    </recommendedName>
</protein>
<feature type="domain" description="dUTPase-like" evidence="6">
    <location>
        <begin position="19"/>
        <end position="132"/>
    </location>
</feature>
<evidence type="ECO:0000256" key="4">
    <source>
        <dbReference type="ARBA" id="ARBA00023080"/>
    </source>
</evidence>
<dbReference type="GO" id="GO:0004170">
    <property type="term" value="F:dUTP diphosphatase activity"/>
    <property type="evidence" value="ECO:0007669"/>
    <property type="project" value="UniProtKB-EC"/>
</dbReference>
<evidence type="ECO:0000256" key="5">
    <source>
        <dbReference type="ARBA" id="ARBA00047686"/>
    </source>
</evidence>
<keyword evidence="3 7" id="KW-0378">Hydrolase</keyword>